<reference evidence="3 4" key="1">
    <citation type="submission" date="2019-09" db="EMBL/GenBank/DDBJ databases">
        <title>Butyricimonas paravirosa DSM 105722 (=214-4 = JCM 18677 = CCUG 65563).</title>
        <authorList>
            <person name="Le Roy T."/>
            <person name="Cani P.D."/>
        </authorList>
    </citation>
    <scope>NUCLEOTIDE SEQUENCE [LARGE SCALE GENOMIC DNA]</scope>
    <source>
        <strain evidence="3 4">DSM 105722</strain>
    </source>
</reference>
<dbReference type="Gene3D" id="3.40.50.1010">
    <property type="entry name" value="5'-nuclease"/>
    <property type="match status" value="1"/>
</dbReference>
<dbReference type="EMBL" id="CP043839">
    <property type="protein sequence ID" value="WOF13854.1"/>
    <property type="molecule type" value="Genomic_DNA"/>
</dbReference>
<evidence type="ECO:0000259" key="2">
    <source>
        <dbReference type="Pfam" id="PF13638"/>
    </source>
</evidence>
<evidence type="ECO:0000313" key="4">
    <source>
        <dbReference type="Proteomes" id="UP001302374"/>
    </source>
</evidence>
<evidence type="ECO:0000313" key="3">
    <source>
        <dbReference type="EMBL" id="WOF13854.1"/>
    </source>
</evidence>
<keyword evidence="1" id="KW-0175">Coiled coil</keyword>
<feature type="coiled-coil region" evidence="1">
    <location>
        <begin position="171"/>
        <end position="198"/>
    </location>
</feature>
<organism evidence="3 4">
    <name type="scientific">Butyricimonas paravirosa</name>
    <dbReference type="NCBI Taxonomy" id="1472417"/>
    <lineage>
        <taxon>Bacteria</taxon>
        <taxon>Pseudomonadati</taxon>
        <taxon>Bacteroidota</taxon>
        <taxon>Bacteroidia</taxon>
        <taxon>Bacteroidales</taxon>
        <taxon>Odoribacteraceae</taxon>
        <taxon>Butyricimonas</taxon>
    </lineage>
</organism>
<dbReference type="Pfam" id="PF13638">
    <property type="entry name" value="PIN_4"/>
    <property type="match status" value="1"/>
</dbReference>
<evidence type="ECO:0000256" key="1">
    <source>
        <dbReference type="SAM" id="Coils"/>
    </source>
</evidence>
<keyword evidence="4" id="KW-1185">Reference proteome</keyword>
<dbReference type="InterPro" id="IPR029060">
    <property type="entry name" value="PIN-like_dom_sf"/>
</dbReference>
<dbReference type="InterPro" id="IPR002716">
    <property type="entry name" value="PIN_dom"/>
</dbReference>
<accession>A0ABZ0FZW3</accession>
<feature type="domain" description="PIN" evidence="2">
    <location>
        <begin position="30"/>
        <end position="164"/>
    </location>
</feature>
<sequence>MRINIKVEMHSLCSFIFIFVKRFFYEMKYLILDTNIYIHFIDFEQIDWMRIFNDNICIVIPPKVQREIDKLKDQSTSPKKRKKAKQASAKIADYLLNDKSGKYQVKTCKDPRASEFDEDIFNKDVADNWILLSAIRLKNEENIEVILVAADNGILVKAKQVGLNYYQMPDKYKLKEELSDEEKEINNLKAELDKYKNRLPKPCITFANEQERIVFKKPSKRIVEEELKLYMDNLKIENPFQKYEEIDTYNLLGNLSLNSMLYTDEQIEKYNTELEEYFEECEKYQSFVIQKNILDERFKEITFELHNDGSAQTGDMNIFIRFPHDIKLYNKNCKIKKDKEEPIKPELRFGVLDRKLLKSMRFNEWVDPFKGTGIPQIYCWNVEDILNVNEFNFKETKMNHNIYRILEIPDSLYIDIASCHSFSVDWFIVDSKLIDGIKGSLNIIIQ</sequence>
<dbReference type="SUPFAM" id="SSF88723">
    <property type="entry name" value="PIN domain-like"/>
    <property type="match status" value="1"/>
</dbReference>
<gene>
    <name evidence="3" type="ORF">F1644_16990</name>
</gene>
<dbReference type="Proteomes" id="UP001302374">
    <property type="component" value="Chromosome"/>
</dbReference>
<proteinExistence type="predicted"/>
<protein>
    <recommendedName>
        <fullName evidence="2">PIN domain-containing protein</fullName>
    </recommendedName>
</protein>
<name>A0ABZ0FZW3_9BACT</name>